<evidence type="ECO:0000313" key="8">
    <source>
        <dbReference type="Proteomes" id="UP001179952"/>
    </source>
</evidence>
<keyword evidence="8" id="KW-1185">Reference proteome</keyword>
<evidence type="ECO:0000256" key="4">
    <source>
        <dbReference type="SAM" id="MobiDB-lite"/>
    </source>
</evidence>
<keyword evidence="2 5" id="KW-1133">Transmembrane helix</keyword>
<accession>A0AAV9BKN8</accession>
<reference evidence="7" key="2">
    <citation type="submission" date="2023-06" db="EMBL/GenBank/DDBJ databases">
        <authorList>
            <person name="Ma L."/>
            <person name="Liu K.-W."/>
            <person name="Li Z."/>
            <person name="Hsiao Y.-Y."/>
            <person name="Qi Y."/>
            <person name="Fu T."/>
            <person name="Tang G."/>
            <person name="Zhang D."/>
            <person name="Sun W.-H."/>
            <person name="Liu D.-K."/>
            <person name="Li Y."/>
            <person name="Chen G.-Z."/>
            <person name="Liu X.-D."/>
            <person name="Liao X.-Y."/>
            <person name="Jiang Y.-T."/>
            <person name="Yu X."/>
            <person name="Hao Y."/>
            <person name="Huang J."/>
            <person name="Zhao X.-W."/>
            <person name="Ke S."/>
            <person name="Chen Y.-Y."/>
            <person name="Wu W.-L."/>
            <person name="Hsu J.-L."/>
            <person name="Lin Y.-F."/>
            <person name="Huang M.-D."/>
            <person name="Li C.-Y."/>
            <person name="Huang L."/>
            <person name="Wang Z.-W."/>
            <person name="Zhao X."/>
            <person name="Zhong W.-Y."/>
            <person name="Peng D.-H."/>
            <person name="Ahmad S."/>
            <person name="Lan S."/>
            <person name="Zhang J.-S."/>
            <person name="Tsai W.-C."/>
            <person name="Van De Peer Y."/>
            <person name="Liu Z.-J."/>
        </authorList>
    </citation>
    <scope>NUCLEOTIDE SEQUENCE</scope>
    <source>
        <strain evidence="7">SCP</strain>
        <tissue evidence="7">Leaves</tissue>
    </source>
</reference>
<evidence type="ECO:0000256" key="1">
    <source>
        <dbReference type="ARBA" id="ARBA00022692"/>
    </source>
</evidence>
<evidence type="ECO:0000313" key="7">
    <source>
        <dbReference type="EMBL" id="KAK1276488.1"/>
    </source>
</evidence>
<reference evidence="7" key="1">
    <citation type="journal article" date="2023" name="Nat. Commun.">
        <title>Diploid and tetraploid genomes of Acorus and the evolution of monocots.</title>
        <authorList>
            <person name="Ma L."/>
            <person name="Liu K.W."/>
            <person name="Li Z."/>
            <person name="Hsiao Y.Y."/>
            <person name="Qi Y."/>
            <person name="Fu T."/>
            <person name="Tang G.D."/>
            <person name="Zhang D."/>
            <person name="Sun W.H."/>
            <person name="Liu D.K."/>
            <person name="Li Y."/>
            <person name="Chen G.Z."/>
            <person name="Liu X.D."/>
            <person name="Liao X.Y."/>
            <person name="Jiang Y.T."/>
            <person name="Yu X."/>
            <person name="Hao Y."/>
            <person name="Huang J."/>
            <person name="Zhao X.W."/>
            <person name="Ke S."/>
            <person name="Chen Y.Y."/>
            <person name="Wu W.L."/>
            <person name="Hsu J.L."/>
            <person name="Lin Y.F."/>
            <person name="Huang M.D."/>
            <person name="Li C.Y."/>
            <person name="Huang L."/>
            <person name="Wang Z.W."/>
            <person name="Zhao X."/>
            <person name="Zhong W.Y."/>
            <person name="Peng D.H."/>
            <person name="Ahmad S."/>
            <person name="Lan S."/>
            <person name="Zhang J.S."/>
            <person name="Tsai W.C."/>
            <person name="Van de Peer Y."/>
            <person name="Liu Z.J."/>
        </authorList>
    </citation>
    <scope>NUCLEOTIDE SEQUENCE</scope>
    <source>
        <strain evidence="7">SCP</strain>
    </source>
</reference>
<sequence>MDPDGAYIQLIQMQEKDSRVWALVFTGLGLVVLVGIPIKTHFIGIAGGKRILRMRSMSVRPVLHQEISFFNEPSNLRASDSHDRELEAGSYSTSFATLDWFARICLNEFFERIQCRCKEKRVDMSDQPKSSPRDVTPPIQPCQSCGRV</sequence>
<dbReference type="GO" id="GO:0140359">
    <property type="term" value="F:ABC-type transporter activity"/>
    <property type="evidence" value="ECO:0007669"/>
    <property type="project" value="InterPro"/>
</dbReference>
<keyword evidence="3 5" id="KW-0472">Membrane</keyword>
<evidence type="ECO:0000256" key="3">
    <source>
        <dbReference type="ARBA" id="ARBA00023136"/>
    </source>
</evidence>
<feature type="domain" description="ABC transmembrane type-1" evidence="6">
    <location>
        <begin position="17"/>
        <end position="72"/>
    </location>
</feature>
<dbReference type="InterPro" id="IPR011527">
    <property type="entry name" value="ABC1_TM_dom"/>
</dbReference>
<evidence type="ECO:0000259" key="6">
    <source>
        <dbReference type="Pfam" id="PF00664"/>
    </source>
</evidence>
<dbReference type="Gene3D" id="1.20.1560.10">
    <property type="entry name" value="ABC transporter type 1, transmembrane domain"/>
    <property type="match status" value="1"/>
</dbReference>
<organism evidence="7 8">
    <name type="scientific">Acorus gramineus</name>
    <name type="common">Dwarf sweet flag</name>
    <dbReference type="NCBI Taxonomy" id="55184"/>
    <lineage>
        <taxon>Eukaryota</taxon>
        <taxon>Viridiplantae</taxon>
        <taxon>Streptophyta</taxon>
        <taxon>Embryophyta</taxon>
        <taxon>Tracheophyta</taxon>
        <taxon>Spermatophyta</taxon>
        <taxon>Magnoliopsida</taxon>
        <taxon>Liliopsida</taxon>
        <taxon>Acoraceae</taxon>
        <taxon>Acorus</taxon>
    </lineage>
</organism>
<dbReference type="Proteomes" id="UP001179952">
    <property type="component" value="Unassembled WGS sequence"/>
</dbReference>
<evidence type="ECO:0000256" key="5">
    <source>
        <dbReference type="SAM" id="Phobius"/>
    </source>
</evidence>
<dbReference type="AlphaFoldDB" id="A0AAV9BKN8"/>
<proteinExistence type="predicted"/>
<dbReference type="InterPro" id="IPR036640">
    <property type="entry name" value="ABC1_TM_sf"/>
</dbReference>
<dbReference type="GO" id="GO:0005524">
    <property type="term" value="F:ATP binding"/>
    <property type="evidence" value="ECO:0007669"/>
    <property type="project" value="InterPro"/>
</dbReference>
<gene>
    <name evidence="7" type="ORF">QJS04_geneDACA000793</name>
</gene>
<evidence type="ECO:0000256" key="2">
    <source>
        <dbReference type="ARBA" id="ARBA00022989"/>
    </source>
</evidence>
<name>A0AAV9BKN8_ACOGR</name>
<dbReference type="Pfam" id="PF00664">
    <property type="entry name" value="ABC_membrane"/>
    <property type="match status" value="1"/>
</dbReference>
<comment type="caution">
    <text evidence="7">The sequence shown here is derived from an EMBL/GenBank/DDBJ whole genome shotgun (WGS) entry which is preliminary data.</text>
</comment>
<dbReference type="EMBL" id="JAUJYN010000003">
    <property type="protein sequence ID" value="KAK1276488.1"/>
    <property type="molecule type" value="Genomic_DNA"/>
</dbReference>
<dbReference type="GO" id="GO:0016020">
    <property type="term" value="C:membrane"/>
    <property type="evidence" value="ECO:0007669"/>
    <property type="project" value="InterPro"/>
</dbReference>
<protein>
    <recommendedName>
        <fullName evidence="6">ABC transmembrane type-1 domain-containing protein</fullName>
    </recommendedName>
</protein>
<feature type="region of interest" description="Disordered" evidence="4">
    <location>
        <begin position="121"/>
        <end position="148"/>
    </location>
</feature>
<feature type="transmembrane region" description="Helical" evidence="5">
    <location>
        <begin position="20"/>
        <end position="47"/>
    </location>
</feature>
<keyword evidence="1 5" id="KW-0812">Transmembrane</keyword>